<dbReference type="AlphaFoldDB" id="A0A0G3HHW8"/>
<dbReference type="OrthoDB" id="9802264at2"/>
<keyword evidence="1" id="KW-0813">Transport</keyword>
<evidence type="ECO:0000256" key="1">
    <source>
        <dbReference type="ARBA" id="ARBA00022448"/>
    </source>
</evidence>
<dbReference type="PATRIC" id="fig|1072256.5.peg.1522"/>
<dbReference type="PANTHER" id="PTHR24220">
    <property type="entry name" value="IMPORT ATP-BINDING PROTEIN"/>
    <property type="match status" value="1"/>
</dbReference>
<dbReference type="GO" id="GO:0022857">
    <property type="term" value="F:transmembrane transporter activity"/>
    <property type="evidence" value="ECO:0007669"/>
    <property type="project" value="TreeGrafter"/>
</dbReference>
<dbReference type="GO" id="GO:0098796">
    <property type="term" value="C:membrane protein complex"/>
    <property type="evidence" value="ECO:0007669"/>
    <property type="project" value="UniProtKB-ARBA"/>
</dbReference>
<keyword evidence="6" id="KW-1185">Reference proteome</keyword>
<evidence type="ECO:0000313" key="6">
    <source>
        <dbReference type="Proteomes" id="UP000035548"/>
    </source>
</evidence>
<name>A0A0G3HHW8_9CORY</name>
<keyword evidence="2" id="KW-0547">Nucleotide-binding</keyword>
<dbReference type="PROSITE" id="PS50893">
    <property type="entry name" value="ABC_TRANSPORTER_2"/>
    <property type="match status" value="1"/>
</dbReference>
<keyword evidence="3" id="KW-0067">ATP-binding</keyword>
<evidence type="ECO:0000256" key="3">
    <source>
        <dbReference type="ARBA" id="ARBA00022840"/>
    </source>
</evidence>
<dbReference type="FunFam" id="3.40.50.300:FF:000032">
    <property type="entry name" value="Export ABC transporter ATP-binding protein"/>
    <property type="match status" value="1"/>
</dbReference>
<organism evidence="5 6">
    <name type="scientific">Corynebacterium uterequi</name>
    <dbReference type="NCBI Taxonomy" id="1072256"/>
    <lineage>
        <taxon>Bacteria</taxon>
        <taxon>Bacillati</taxon>
        <taxon>Actinomycetota</taxon>
        <taxon>Actinomycetes</taxon>
        <taxon>Mycobacteriales</taxon>
        <taxon>Corynebacteriaceae</taxon>
        <taxon>Corynebacterium</taxon>
    </lineage>
</organism>
<proteinExistence type="predicted"/>
<dbReference type="STRING" id="1072256.CUTER_07695"/>
<dbReference type="InterPro" id="IPR003439">
    <property type="entry name" value="ABC_transporter-like_ATP-bd"/>
</dbReference>
<evidence type="ECO:0000259" key="4">
    <source>
        <dbReference type="PROSITE" id="PS50893"/>
    </source>
</evidence>
<gene>
    <name evidence="5" type="ORF">CUTER_07695</name>
</gene>
<protein>
    <submittedName>
        <fullName evidence="5">ABC-type antimicrobial peptide transport system, ATPase component</fullName>
    </submittedName>
</protein>
<dbReference type="PANTHER" id="PTHR24220:SF685">
    <property type="entry name" value="ABC TRANSPORTER RELATED"/>
    <property type="match status" value="1"/>
</dbReference>
<dbReference type="InterPro" id="IPR017871">
    <property type="entry name" value="ABC_transporter-like_CS"/>
</dbReference>
<dbReference type="Gene3D" id="3.40.50.300">
    <property type="entry name" value="P-loop containing nucleotide triphosphate hydrolases"/>
    <property type="match status" value="1"/>
</dbReference>
<sequence>MTTPTLRLQDLKVTFGTGPRAVTALNDVTLELAPGELVAVMGPSGVGKTTLLNAAALLLTPSSGEVFIDGQPTGGLSPADAAELRRRKLGVVFQRYNLLSTLSVAENVALPLELDNRRPAECRELALAALAEVGLEDIADRFPESISGGQAQRAAIARALIGSRQIILADEPTGALDSATSDTVMRVLRRRITDGASGIIVTHEPRLAAFADRLVLLRDGRLSEGQR</sequence>
<dbReference type="GO" id="GO:0005886">
    <property type="term" value="C:plasma membrane"/>
    <property type="evidence" value="ECO:0007669"/>
    <property type="project" value="TreeGrafter"/>
</dbReference>
<evidence type="ECO:0000256" key="2">
    <source>
        <dbReference type="ARBA" id="ARBA00022741"/>
    </source>
</evidence>
<dbReference type="GO" id="GO:0005524">
    <property type="term" value="F:ATP binding"/>
    <property type="evidence" value="ECO:0007669"/>
    <property type="project" value="UniProtKB-KW"/>
</dbReference>
<feature type="domain" description="ABC transporter" evidence="4">
    <location>
        <begin position="6"/>
        <end position="227"/>
    </location>
</feature>
<reference evidence="6" key="2">
    <citation type="submission" date="2015-05" db="EMBL/GenBank/DDBJ databases">
        <title>Complete genome sequence of Corynebacterium uterequi DSM 45634, isolated from the uterus of a maiden mare.</title>
        <authorList>
            <person name="Ruckert C."/>
            <person name="Albersmeier A."/>
            <person name="Winkler A."/>
            <person name="Tauch A."/>
        </authorList>
    </citation>
    <scope>NUCLEOTIDE SEQUENCE [LARGE SCALE GENOMIC DNA]</scope>
    <source>
        <strain evidence="6">DSM 45634</strain>
    </source>
</reference>
<dbReference type="Pfam" id="PF00005">
    <property type="entry name" value="ABC_tran"/>
    <property type="match status" value="1"/>
</dbReference>
<dbReference type="InterPro" id="IPR015854">
    <property type="entry name" value="ABC_transpr_LolD-like"/>
</dbReference>
<dbReference type="EMBL" id="CP011546">
    <property type="protein sequence ID" value="AKK11528.1"/>
    <property type="molecule type" value="Genomic_DNA"/>
</dbReference>
<accession>A0A0G3HHW8</accession>
<dbReference type="SUPFAM" id="SSF52540">
    <property type="entry name" value="P-loop containing nucleoside triphosphate hydrolases"/>
    <property type="match status" value="1"/>
</dbReference>
<reference evidence="5 6" key="1">
    <citation type="journal article" date="2015" name="Genome Announc.">
        <title>Virulence Factor Genes Detected in the Complete Genome Sequence of Corynebacterium uterequi DSM 45634, Isolated from the Uterus of a Maiden Mare.</title>
        <authorList>
            <person name="Ruckert C."/>
            <person name="Kriete M."/>
            <person name="Jaenicke S."/>
            <person name="Winkler A."/>
            <person name="Tauch A."/>
        </authorList>
    </citation>
    <scope>NUCLEOTIDE SEQUENCE [LARGE SCALE GENOMIC DNA]</scope>
    <source>
        <strain evidence="5 6">DSM 45634</strain>
    </source>
</reference>
<dbReference type="GO" id="GO:0016887">
    <property type="term" value="F:ATP hydrolysis activity"/>
    <property type="evidence" value="ECO:0007669"/>
    <property type="project" value="InterPro"/>
</dbReference>
<dbReference type="SMART" id="SM00382">
    <property type="entry name" value="AAA"/>
    <property type="match status" value="1"/>
</dbReference>
<dbReference type="PROSITE" id="PS00211">
    <property type="entry name" value="ABC_TRANSPORTER_1"/>
    <property type="match status" value="1"/>
</dbReference>
<dbReference type="RefSeq" id="WP_047259924.1">
    <property type="nucleotide sequence ID" value="NZ_CP011546.1"/>
</dbReference>
<evidence type="ECO:0000313" key="5">
    <source>
        <dbReference type="EMBL" id="AKK11528.1"/>
    </source>
</evidence>
<dbReference type="InterPro" id="IPR003593">
    <property type="entry name" value="AAA+_ATPase"/>
</dbReference>
<dbReference type="InterPro" id="IPR027417">
    <property type="entry name" value="P-loop_NTPase"/>
</dbReference>
<dbReference type="Proteomes" id="UP000035548">
    <property type="component" value="Chromosome"/>
</dbReference>
<dbReference type="KEGG" id="cut:CUTER_07695"/>